<dbReference type="GO" id="GO:0005737">
    <property type="term" value="C:cytoplasm"/>
    <property type="evidence" value="ECO:0007669"/>
    <property type="project" value="TreeGrafter"/>
</dbReference>
<dbReference type="Gene3D" id="2.60.40.10">
    <property type="entry name" value="Immunoglobulins"/>
    <property type="match status" value="1"/>
</dbReference>
<dbReference type="VEuPathDB" id="CryptoDB:Vbra_10096"/>
<feature type="region of interest" description="Disordered" evidence="2">
    <location>
        <begin position="1"/>
        <end position="106"/>
    </location>
</feature>
<evidence type="ECO:0000313" key="5">
    <source>
        <dbReference type="Proteomes" id="UP000041254"/>
    </source>
</evidence>
<sequence>MLTTPPPLPKPPLQSGTNKRASTQGNQPYLHAAPAQTPPASSFAASLVFAPTPAPSTSAAPAPEGRGQGLAARPPTHKRDGYGMVTPPMAKSASESHGRMDVDTANAGGNKVNHVFEYVPMKHRRPAKVELKGSFDDWRSRYEMHWSPEKKSYVLPLSLPPGKHTYKFIVDSMWTCAYTKPKDEDRHGNITNVVTIRPDGQAV</sequence>
<dbReference type="GO" id="GO:0005634">
    <property type="term" value="C:nucleus"/>
    <property type="evidence" value="ECO:0007669"/>
    <property type="project" value="TreeGrafter"/>
</dbReference>
<protein>
    <recommendedName>
        <fullName evidence="3">AMP-activated protein kinase glycogen-binding domain-containing protein</fullName>
    </recommendedName>
</protein>
<dbReference type="InterPro" id="IPR013783">
    <property type="entry name" value="Ig-like_fold"/>
</dbReference>
<evidence type="ECO:0000256" key="1">
    <source>
        <dbReference type="ARBA" id="ARBA00038216"/>
    </source>
</evidence>
<dbReference type="InterPro" id="IPR050827">
    <property type="entry name" value="CRP1_MDG1_kinase"/>
</dbReference>
<dbReference type="Proteomes" id="UP000041254">
    <property type="component" value="Unassembled WGS sequence"/>
</dbReference>
<evidence type="ECO:0000259" key="3">
    <source>
        <dbReference type="Pfam" id="PF16561"/>
    </source>
</evidence>
<dbReference type="EMBL" id="CDMY01000718">
    <property type="protein sequence ID" value="CEM31318.1"/>
    <property type="molecule type" value="Genomic_DNA"/>
</dbReference>
<accession>A0A0G4GM97</accession>
<dbReference type="AlphaFoldDB" id="A0A0G4GM97"/>
<feature type="compositionally biased region" description="Polar residues" evidence="2">
    <location>
        <begin position="14"/>
        <end position="27"/>
    </location>
</feature>
<dbReference type="PhylomeDB" id="A0A0G4GM97"/>
<organism evidence="4 5">
    <name type="scientific">Vitrella brassicaformis (strain CCMP3155)</name>
    <dbReference type="NCBI Taxonomy" id="1169540"/>
    <lineage>
        <taxon>Eukaryota</taxon>
        <taxon>Sar</taxon>
        <taxon>Alveolata</taxon>
        <taxon>Colpodellida</taxon>
        <taxon>Vitrellaceae</taxon>
        <taxon>Vitrella</taxon>
    </lineage>
</organism>
<evidence type="ECO:0000256" key="2">
    <source>
        <dbReference type="SAM" id="MobiDB-lite"/>
    </source>
</evidence>
<name>A0A0G4GM97_VITBC</name>
<dbReference type="OMA" id="WRSRYEM"/>
<dbReference type="GO" id="GO:0019901">
    <property type="term" value="F:protein kinase binding"/>
    <property type="evidence" value="ECO:0007669"/>
    <property type="project" value="TreeGrafter"/>
</dbReference>
<dbReference type="Pfam" id="PF16561">
    <property type="entry name" value="AMPK1_CBM"/>
    <property type="match status" value="1"/>
</dbReference>
<dbReference type="SUPFAM" id="SSF81296">
    <property type="entry name" value="E set domains"/>
    <property type="match status" value="1"/>
</dbReference>
<feature type="compositionally biased region" description="Pro residues" evidence="2">
    <location>
        <begin position="1"/>
        <end position="12"/>
    </location>
</feature>
<dbReference type="CDD" id="cd02859">
    <property type="entry name" value="E_set_AMPKbeta_like_N"/>
    <property type="match status" value="1"/>
</dbReference>
<feature type="domain" description="AMP-activated protein kinase glycogen-binding" evidence="3">
    <location>
        <begin position="127"/>
        <end position="199"/>
    </location>
</feature>
<proteinExistence type="inferred from homology"/>
<reference evidence="4 5" key="1">
    <citation type="submission" date="2014-11" db="EMBL/GenBank/DDBJ databases">
        <authorList>
            <person name="Zhu J."/>
            <person name="Qi W."/>
            <person name="Song R."/>
        </authorList>
    </citation>
    <scope>NUCLEOTIDE SEQUENCE [LARGE SCALE GENOMIC DNA]</scope>
</reference>
<comment type="similarity">
    <text evidence="1">Belongs to the CRP1/MDG1 family.</text>
</comment>
<dbReference type="OrthoDB" id="531008at2759"/>
<dbReference type="STRING" id="1169540.A0A0G4GM97"/>
<keyword evidence="5" id="KW-1185">Reference proteome</keyword>
<dbReference type="GO" id="GO:0031588">
    <property type="term" value="C:nucleotide-activated protein kinase complex"/>
    <property type="evidence" value="ECO:0007669"/>
    <property type="project" value="TreeGrafter"/>
</dbReference>
<dbReference type="InterPro" id="IPR014756">
    <property type="entry name" value="Ig_E-set"/>
</dbReference>
<gene>
    <name evidence="4" type="ORF">Vbra_10096</name>
</gene>
<dbReference type="PANTHER" id="PTHR10343:SF81">
    <property type="entry name" value="CRUCIFORM DNA-RECOGNIZING PROTEIN 1-RELATED"/>
    <property type="match status" value="1"/>
</dbReference>
<dbReference type="PANTHER" id="PTHR10343">
    <property type="entry name" value="5'-AMP-ACTIVATED PROTEIN KINASE , BETA SUBUNIT"/>
    <property type="match status" value="1"/>
</dbReference>
<evidence type="ECO:0000313" key="4">
    <source>
        <dbReference type="EMBL" id="CEM31318.1"/>
    </source>
</evidence>
<dbReference type="InParanoid" id="A0A0G4GM97"/>
<dbReference type="InterPro" id="IPR032640">
    <property type="entry name" value="AMPK1_CBM"/>
</dbReference>
<dbReference type="GO" id="GO:0007165">
    <property type="term" value="P:signal transduction"/>
    <property type="evidence" value="ECO:0007669"/>
    <property type="project" value="TreeGrafter"/>
</dbReference>